<accession>A0A6S6TZR8</accession>
<dbReference type="EMBL" id="CACVAY010000096">
    <property type="protein sequence ID" value="CAA6819979.1"/>
    <property type="molecule type" value="Genomic_DNA"/>
</dbReference>
<evidence type="ECO:0000313" key="1">
    <source>
        <dbReference type="EMBL" id="CAA6819979.1"/>
    </source>
</evidence>
<proteinExistence type="predicted"/>
<dbReference type="SUPFAM" id="SSF51182">
    <property type="entry name" value="RmlC-like cupins"/>
    <property type="match status" value="1"/>
</dbReference>
<protein>
    <recommendedName>
        <fullName evidence="2">Cysteine dioxygenase</fullName>
    </recommendedName>
</protein>
<dbReference type="CDD" id="cd10548">
    <property type="entry name" value="cupin_CDO"/>
    <property type="match status" value="1"/>
</dbReference>
<evidence type="ECO:0008006" key="2">
    <source>
        <dbReference type="Google" id="ProtNLM"/>
    </source>
</evidence>
<gene>
    <name evidence="1" type="ORF">HELGO_WM18979</name>
</gene>
<dbReference type="InterPro" id="IPR011051">
    <property type="entry name" value="RmlC_Cupin_sf"/>
</dbReference>
<dbReference type="Gene3D" id="2.60.120.10">
    <property type="entry name" value="Jelly Rolls"/>
    <property type="match status" value="1"/>
</dbReference>
<reference evidence="1" key="1">
    <citation type="submission" date="2020-01" db="EMBL/GenBank/DDBJ databases">
        <authorList>
            <person name="Meier V. D."/>
            <person name="Meier V D."/>
        </authorList>
    </citation>
    <scope>NUCLEOTIDE SEQUENCE</scope>
    <source>
        <strain evidence="1">HLG_WM_MAG_07</strain>
    </source>
</reference>
<organism evidence="1">
    <name type="scientific">uncultured Thiotrichaceae bacterium</name>
    <dbReference type="NCBI Taxonomy" id="298394"/>
    <lineage>
        <taxon>Bacteria</taxon>
        <taxon>Pseudomonadati</taxon>
        <taxon>Pseudomonadota</taxon>
        <taxon>Gammaproteobacteria</taxon>
        <taxon>Thiotrichales</taxon>
        <taxon>Thiotrichaceae</taxon>
        <taxon>environmental samples</taxon>
    </lineage>
</organism>
<dbReference type="InterPro" id="IPR014710">
    <property type="entry name" value="RmlC-like_jellyroll"/>
</dbReference>
<dbReference type="AlphaFoldDB" id="A0A6S6TZR8"/>
<sequence>MATTDYSISQYISDIQVIASEETDPKALTEAIKPLAARLAATDEFKKDKYKACDEEQGFGVHLLHEEENHDLGVFLFSWLPGRGTLPHNHKTWAVVAMVEGEERETYWKRKDDGAKDGYAEIEKTGEVLMTPGDIATCLEDHIHAVTNAGDSVSMSLHTYGRHINYTGRSQFDPDKNAEIPFVVTVDE</sequence>
<name>A0A6S6TZR8_9GAMM</name>